<dbReference type="Pfam" id="PF25145">
    <property type="entry name" value="NfeD1b_N"/>
    <property type="match status" value="1"/>
</dbReference>
<sequence>MRRTVFALLFLLVFTPPLWANETHPNGAPFRILHARIEGTINPAQRDLLEDALSEAGLKRAGLLLLTMDTPGGLGDSMREMVQAILNSPIPVAIWIGPAGARAASAGMFLVAASHVAGMAPTATIGAASPVSIGGGDMNGTMAAKVKNDVLSLIRGIAAQRKRNVEWYEEAVEKSVSITGEEAVLKGVVEIAATDVNDFIAQVAARGIPHEGRTIRFDPARTDIITFTPGARHTILSWLLNPQIAYLLLLGGLAGLFFEMTTPGAVFPGVFGGLCLLLALYALSVLPTNAAGILLILFAMLLFILEIFVTSYGLLSISALLALFFGSTILFRVDYGFTGLPMATIISTVAGAGIIIGAGLYLIARAQRLAPRLGPQTLKGQTGTVRTWHSTEGQILIRGEIWSAHSASAQDLPPGQRVTVVDLDGLTLIVEPKGEEGEGVQE</sequence>
<gene>
    <name evidence="10" type="ORF">GGQ74_001653</name>
</gene>
<dbReference type="EMBL" id="JAATJA010000002">
    <property type="protein sequence ID" value="NJB67980.1"/>
    <property type="molecule type" value="Genomic_DNA"/>
</dbReference>
<dbReference type="CDD" id="cd07020">
    <property type="entry name" value="Clp_protease_NfeD_1"/>
    <property type="match status" value="1"/>
</dbReference>
<comment type="caution">
    <text evidence="10">The sequence shown here is derived from an EMBL/GenBank/DDBJ whole genome shotgun (WGS) entry which is preliminary data.</text>
</comment>
<feature type="signal peptide" evidence="6">
    <location>
        <begin position="1"/>
        <end position="20"/>
    </location>
</feature>
<dbReference type="GO" id="GO:0006508">
    <property type="term" value="P:proteolysis"/>
    <property type="evidence" value="ECO:0007669"/>
    <property type="project" value="UniProtKB-KW"/>
</dbReference>
<evidence type="ECO:0000256" key="5">
    <source>
        <dbReference type="SAM" id="Phobius"/>
    </source>
</evidence>
<keyword evidence="10" id="KW-0378">Hydrolase</keyword>
<feature type="domain" description="NfeD integral membrane" evidence="8">
    <location>
        <begin position="244"/>
        <end position="358"/>
    </location>
</feature>
<dbReference type="GO" id="GO:0008233">
    <property type="term" value="F:peptidase activity"/>
    <property type="evidence" value="ECO:0007669"/>
    <property type="project" value="UniProtKB-KW"/>
</dbReference>
<evidence type="ECO:0000259" key="7">
    <source>
        <dbReference type="Pfam" id="PF01957"/>
    </source>
</evidence>
<dbReference type="Pfam" id="PF24961">
    <property type="entry name" value="NfeD_membrane"/>
    <property type="match status" value="1"/>
</dbReference>
<feature type="transmembrane region" description="Helical" evidence="5">
    <location>
        <begin position="235"/>
        <end position="258"/>
    </location>
</feature>
<keyword evidence="10" id="KW-0645">Protease</keyword>
<evidence type="ECO:0000256" key="3">
    <source>
        <dbReference type="ARBA" id="ARBA00022989"/>
    </source>
</evidence>
<dbReference type="PANTHER" id="PTHR33507:SF4">
    <property type="entry name" value="NODULATION COMPETITIVENESS PROTEIN NFED"/>
    <property type="match status" value="1"/>
</dbReference>
<feature type="domain" description="NfeD1b N-terminal" evidence="9">
    <location>
        <begin position="37"/>
        <end position="181"/>
    </location>
</feature>
<dbReference type="Gene3D" id="2.40.50.140">
    <property type="entry name" value="Nucleic acid-binding proteins"/>
    <property type="match status" value="1"/>
</dbReference>
<evidence type="ECO:0000256" key="1">
    <source>
        <dbReference type="ARBA" id="ARBA00004141"/>
    </source>
</evidence>
<feature type="transmembrane region" description="Helical" evidence="5">
    <location>
        <begin position="314"/>
        <end position="333"/>
    </location>
</feature>
<comment type="subcellular location">
    <subcellularLocation>
        <location evidence="1">Membrane</location>
        <topology evidence="1">Multi-pass membrane protein</topology>
    </subcellularLocation>
</comment>
<protein>
    <submittedName>
        <fullName evidence="10">Membrane-bound serine protease (ClpP class)</fullName>
    </submittedName>
</protein>
<proteinExistence type="predicted"/>
<keyword evidence="3 5" id="KW-1133">Transmembrane helix</keyword>
<evidence type="ECO:0000256" key="6">
    <source>
        <dbReference type="SAM" id="SignalP"/>
    </source>
</evidence>
<dbReference type="Gene3D" id="3.90.226.10">
    <property type="entry name" value="2-enoyl-CoA Hydratase, Chain A, domain 1"/>
    <property type="match status" value="1"/>
</dbReference>
<dbReference type="Proteomes" id="UP000580856">
    <property type="component" value="Unassembled WGS sequence"/>
</dbReference>
<name>A0A846QLS6_9BACT</name>
<keyword evidence="11" id="KW-1185">Reference proteome</keyword>
<feature type="transmembrane region" description="Helical" evidence="5">
    <location>
        <begin position="290"/>
        <end position="309"/>
    </location>
</feature>
<dbReference type="InterPro" id="IPR052165">
    <property type="entry name" value="Membrane_assoc_protease"/>
</dbReference>
<keyword evidence="4 5" id="KW-0472">Membrane</keyword>
<dbReference type="InterPro" id="IPR002810">
    <property type="entry name" value="NfeD-like_C"/>
</dbReference>
<organism evidence="10 11">
    <name type="scientific">Desulfobaculum xiamenense</name>
    <dbReference type="NCBI Taxonomy" id="995050"/>
    <lineage>
        <taxon>Bacteria</taxon>
        <taxon>Pseudomonadati</taxon>
        <taxon>Thermodesulfobacteriota</taxon>
        <taxon>Desulfovibrionia</taxon>
        <taxon>Desulfovibrionales</taxon>
        <taxon>Desulfovibrionaceae</taxon>
        <taxon>Desulfobaculum</taxon>
    </lineage>
</organism>
<evidence type="ECO:0000259" key="9">
    <source>
        <dbReference type="Pfam" id="PF25145"/>
    </source>
</evidence>
<dbReference type="Pfam" id="PF01957">
    <property type="entry name" value="NfeD"/>
    <property type="match status" value="1"/>
</dbReference>
<dbReference type="PANTHER" id="PTHR33507">
    <property type="entry name" value="INNER MEMBRANE PROTEIN YBBJ"/>
    <property type="match status" value="1"/>
</dbReference>
<keyword evidence="2 5" id="KW-0812">Transmembrane</keyword>
<evidence type="ECO:0000259" key="8">
    <source>
        <dbReference type="Pfam" id="PF24961"/>
    </source>
</evidence>
<evidence type="ECO:0000256" key="4">
    <source>
        <dbReference type="ARBA" id="ARBA00023136"/>
    </source>
</evidence>
<dbReference type="RefSeq" id="WP_167941083.1">
    <property type="nucleotide sequence ID" value="NZ_JAATJA010000002.1"/>
</dbReference>
<dbReference type="InterPro" id="IPR056738">
    <property type="entry name" value="NfeD1b_N"/>
</dbReference>
<dbReference type="GO" id="GO:0016020">
    <property type="term" value="C:membrane"/>
    <property type="evidence" value="ECO:0007669"/>
    <property type="project" value="UniProtKB-SubCell"/>
</dbReference>
<dbReference type="InterPro" id="IPR056739">
    <property type="entry name" value="NfeD_membrane"/>
</dbReference>
<evidence type="ECO:0000256" key="2">
    <source>
        <dbReference type="ARBA" id="ARBA00022692"/>
    </source>
</evidence>
<dbReference type="InterPro" id="IPR012340">
    <property type="entry name" value="NA-bd_OB-fold"/>
</dbReference>
<reference evidence="10 11" key="1">
    <citation type="submission" date="2020-03" db="EMBL/GenBank/DDBJ databases">
        <title>Genomic Encyclopedia of Type Strains, Phase IV (KMG-IV): sequencing the most valuable type-strain genomes for metagenomic binning, comparative biology and taxonomic classification.</title>
        <authorList>
            <person name="Goeker M."/>
        </authorList>
    </citation>
    <scope>NUCLEOTIDE SEQUENCE [LARGE SCALE GENOMIC DNA]</scope>
    <source>
        <strain evidence="10 11">DSM 24233</strain>
    </source>
</reference>
<dbReference type="SUPFAM" id="SSF141322">
    <property type="entry name" value="NfeD domain-like"/>
    <property type="match status" value="1"/>
</dbReference>
<dbReference type="SUPFAM" id="SSF52096">
    <property type="entry name" value="ClpP/crotonase"/>
    <property type="match status" value="1"/>
</dbReference>
<dbReference type="InterPro" id="IPR029045">
    <property type="entry name" value="ClpP/crotonase-like_dom_sf"/>
</dbReference>
<feature type="domain" description="NfeD-like C-terminal" evidence="7">
    <location>
        <begin position="377"/>
        <end position="432"/>
    </location>
</feature>
<keyword evidence="6" id="KW-0732">Signal</keyword>
<accession>A0A846QLS6</accession>
<feature type="transmembrane region" description="Helical" evidence="5">
    <location>
        <begin position="339"/>
        <end position="363"/>
    </location>
</feature>
<evidence type="ECO:0000313" key="11">
    <source>
        <dbReference type="Proteomes" id="UP000580856"/>
    </source>
</evidence>
<dbReference type="AlphaFoldDB" id="A0A846QLS6"/>
<feature type="transmembrane region" description="Helical" evidence="5">
    <location>
        <begin position="265"/>
        <end position="284"/>
    </location>
</feature>
<evidence type="ECO:0000313" key="10">
    <source>
        <dbReference type="EMBL" id="NJB67980.1"/>
    </source>
</evidence>
<feature type="chain" id="PRO_5032515917" evidence="6">
    <location>
        <begin position="21"/>
        <end position="442"/>
    </location>
</feature>